<organism evidence="2 3">
    <name type="scientific">Mikania micrantha</name>
    <name type="common">bitter vine</name>
    <dbReference type="NCBI Taxonomy" id="192012"/>
    <lineage>
        <taxon>Eukaryota</taxon>
        <taxon>Viridiplantae</taxon>
        <taxon>Streptophyta</taxon>
        <taxon>Embryophyta</taxon>
        <taxon>Tracheophyta</taxon>
        <taxon>Spermatophyta</taxon>
        <taxon>Magnoliopsida</taxon>
        <taxon>eudicotyledons</taxon>
        <taxon>Gunneridae</taxon>
        <taxon>Pentapetalae</taxon>
        <taxon>asterids</taxon>
        <taxon>campanulids</taxon>
        <taxon>Asterales</taxon>
        <taxon>Asteraceae</taxon>
        <taxon>Asteroideae</taxon>
        <taxon>Heliantheae alliance</taxon>
        <taxon>Eupatorieae</taxon>
        <taxon>Mikania</taxon>
    </lineage>
</organism>
<gene>
    <name evidence="2" type="ORF">E3N88_42429</name>
</gene>
<evidence type="ECO:0000313" key="3">
    <source>
        <dbReference type="Proteomes" id="UP000326396"/>
    </source>
</evidence>
<dbReference type="AlphaFoldDB" id="A0A5N6LHT4"/>
<comment type="caution">
    <text evidence="2">The sequence shown here is derived from an EMBL/GenBank/DDBJ whole genome shotgun (WGS) entry which is preliminary data.</text>
</comment>
<protein>
    <submittedName>
        <fullName evidence="2">Uncharacterized protein</fullName>
    </submittedName>
</protein>
<proteinExistence type="predicted"/>
<accession>A0A5N6LHT4</accession>
<feature type="compositionally biased region" description="Basic and acidic residues" evidence="1">
    <location>
        <begin position="81"/>
        <end position="134"/>
    </location>
</feature>
<evidence type="ECO:0000313" key="2">
    <source>
        <dbReference type="EMBL" id="KAD1709729.1"/>
    </source>
</evidence>
<evidence type="ECO:0000256" key="1">
    <source>
        <dbReference type="SAM" id="MobiDB-lite"/>
    </source>
</evidence>
<name>A0A5N6LHT4_9ASTR</name>
<keyword evidence="3" id="KW-1185">Reference proteome</keyword>
<dbReference type="OrthoDB" id="1938010at2759"/>
<dbReference type="PANTHER" id="PTHR36756">
    <property type="entry name" value="EXPRESSED PROTEIN"/>
    <property type="match status" value="1"/>
</dbReference>
<dbReference type="EMBL" id="SZYD01000556">
    <property type="protein sequence ID" value="KAD1709729.1"/>
    <property type="molecule type" value="Genomic_DNA"/>
</dbReference>
<dbReference type="Proteomes" id="UP000326396">
    <property type="component" value="Unassembled WGS sequence"/>
</dbReference>
<sequence length="283" mass="31498">MEEKRRLPSWMVSASTANKANRSLDANASSVTTSDEVSAAIKSTKPKAKNVTRNHKNVVGISGDRSFIVKCETKRKKRRTVEKGVIEYHDPDKEVGFDKRKQGRDKGKVEESDPSRKKNKKNYEFDSGNEDHALSCDGSDDDLTMDDVLSIAKEFVENDKSDAGQQKPLEVQCKLRSKSTAYVTSPVHEETNYHHEPVETTSKITLADSQMTGDPAQDMLDLFLGPLLKKPIVKDETSSTCDITVPLEIKSQQHAAVISNKPVTLTKKKSSFRDAVAMLLDQE</sequence>
<dbReference type="PANTHER" id="PTHR36756:SF1">
    <property type="entry name" value="EXPRESSED PROTEIN"/>
    <property type="match status" value="1"/>
</dbReference>
<feature type="region of interest" description="Disordered" evidence="1">
    <location>
        <begin position="74"/>
        <end position="139"/>
    </location>
</feature>
<reference evidence="2 3" key="1">
    <citation type="submission" date="2019-05" db="EMBL/GenBank/DDBJ databases">
        <title>Mikania micrantha, genome provides insights into the molecular mechanism of rapid growth.</title>
        <authorList>
            <person name="Liu B."/>
        </authorList>
    </citation>
    <scope>NUCLEOTIDE SEQUENCE [LARGE SCALE GENOMIC DNA]</scope>
    <source>
        <strain evidence="2">NLD-2019</strain>
        <tissue evidence="2">Leaf</tissue>
    </source>
</reference>